<dbReference type="InterPro" id="IPR046977">
    <property type="entry name" value="RsmC/RlmG"/>
</dbReference>
<dbReference type="InterPro" id="IPR007848">
    <property type="entry name" value="Small_mtfrase_dom"/>
</dbReference>
<evidence type="ECO:0000313" key="5">
    <source>
        <dbReference type="Proteomes" id="UP000319746"/>
    </source>
</evidence>
<sequence>MNEHYFSSTPSGPDHRRVLDVELAGQNVQVETSGSIFSPDGVDRGTRVLLNVVPALPESGDFLDIGSGWGPIALTMGLLSARAHITALEVNDRAAMLTAANASRLGLKNITVKHPDEVTEDATFDVIWSNPPIRIGKAALHAILTRWLPTLTPGGQAWLVVAKKLGADSLMRWIQTMLEAKAPGEFTIRRAATDKGFRVLQVERAL</sequence>
<keyword evidence="1 4" id="KW-0489">Methyltransferase</keyword>
<dbReference type="GO" id="GO:0032259">
    <property type="term" value="P:methylation"/>
    <property type="evidence" value="ECO:0007669"/>
    <property type="project" value="UniProtKB-KW"/>
</dbReference>
<dbReference type="PANTHER" id="PTHR47816:SF4">
    <property type="entry name" value="RIBOSOMAL RNA SMALL SUBUNIT METHYLTRANSFERASE C"/>
    <property type="match status" value="1"/>
</dbReference>
<feature type="domain" description="Methyltransferase small" evidence="3">
    <location>
        <begin position="28"/>
        <end position="182"/>
    </location>
</feature>
<comment type="caution">
    <text evidence="4">The sequence shown here is derived from an EMBL/GenBank/DDBJ whole genome shotgun (WGS) entry which is preliminary data.</text>
</comment>
<evidence type="ECO:0000313" key="4">
    <source>
        <dbReference type="EMBL" id="TQL72924.1"/>
    </source>
</evidence>
<dbReference type="EMBL" id="VFOU01000002">
    <property type="protein sequence ID" value="TQL72924.1"/>
    <property type="molecule type" value="Genomic_DNA"/>
</dbReference>
<name>A0A543AK10_9MICC</name>
<organism evidence="4 5">
    <name type="scientific">Enteractinococcus coprophilus</name>
    <dbReference type="NCBI Taxonomy" id="1027633"/>
    <lineage>
        <taxon>Bacteria</taxon>
        <taxon>Bacillati</taxon>
        <taxon>Actinomycetota</taxon>
        <taxon>Actinomycetes</taxon>
        <taxon>Micrococcales</taxon>
        <taxon>Micrococcaceae</taxon>
    </lineage>
</organism>
<keyword evidence="5" id="KW-1185">Reference proteome</keyword>
<dbReference type="RefSeq" id="WP_141866402.1">
    <property type="nucleotide sequence ID" value="NZ_BAABAN010000005.1"/>
</dbReference>
<dbReference type="OrthoDB" id="9764961at2"/>
<evidence type="ECO:0000256" key="1">
    <source>
        <dbReference type="ARBA" id="ARBA00022603"/>
    </source>
</evidence>
<keyword evidence="2 4" id="KW-0808">Transferase</keyword>
<dbReference type="Pfam" id="PF05175">
    <property type="entry name" value="MTS"/>
    <property type="match status" value="1"/>
</dbReference>
<proteinExistence type="predicted"/>
<dbReference type="PANTHER" id="PTHR47816">
    <property type="entry name" value="RIBOSOMAL RNA SMALL SUBUNIT METHYLTRANSFERASE C"/>
    <property type="match status" value="1"/>
</dbReference>
<dbReference type="AlphaFoldDB" id="A0A543AK10"/>
<accession>A0A543AK10</accession>
<reference evidence="4 5" key="1">
    <citation type="submission" date="2019-06" db="EMBL/GenBank/DDBJ databases">
        <title>Sequencing the genomes of 1000 actinobacteria strains.</title>
        <authorList>
            <person name="Klenk H.-P."/>
        </authorList>
    </citation>
    <scope>NUCLEOTIDE SEQUENCE [LARGE SCALE GENOMIC DNA]</scope>
    <source>
        <strain evidence="4 5">DSM 24083</strain>
    </source>
</reference>
<dbReference type="Gene3D" id="3.40.50.150">
    <property type="entry name" value="Vaccinia Virus protein VP39"/>
    <property type="match status" value="1"/>
</dbReference>
<dbReference type="InterPro" id="IPR029063">
    <property type="entry name" value="SAM-dependent_MTases_sf"/>
</dbReference>
<protein>
    <submittedName>
        <fullName evidence="4">16S rRNA m(2)G 1207 methyltransferase</fullName>
    </submittedName>
</protein>
<dbReference type="CDD" id="cd02440">
    <property type="entry name" value="AdoMet_MTases"/>
    <property type="match status" value="1"/>
</dbReference>
<evidence type="ECO:0000256" key="2">
    <source>
        <dbReference type="ARBA" id="ARBA00022679"/>
    </source>
</evidence>
<gene>
    <name evidence="4" type="ORF">FB556_1597</name>
</gene>
<dbReference type="SUPFAM" id="SSF53335">
    <property type="entry name" value="S-adenosyl-L-methionine-dependent methyltransferases"/>
    <property type="match status" value="1"/>
</dbReference>
<dbReference type="GO" id="GO:0008757">
    <property type="term" value="F:S-adenosylmethionine-dependent methyltransferase activity"/>
    <property type="evidence" value="ECO:0007669"/>
    <property type="project" value="InterPro"/>
</dbReference>
<evidence type="ECO:0000259" key="3">
    <source>
        <dbReference type="Pfam" id="PF05175"/>
    </source>
</evidence>
<dbReference type="Proteomes" id="UP000319746">
    <property type="component" value="Unassembled WGS sequence"/>
</dbReference>